<feature type="region of interest" description="Disordered" evidence="1">
    <location>
        <begin position="1"/>
        <end position="65"/>
    </location>
</feature>
<dbReference type="AlphaFoldDB" id="A0AAP0AT93"/>
<evidence type="ECO:0000313" key="2">
    <source>
        <dbReference type="EMBL" id="KAK8914096.1"/>
    </source>
</evidence>
<dbReference type="Proteomes" id="UP001418222">
    <property type="component" value="Unassembled WGS sequence"/>
</dbReference>
<proteinExistence type="predicted"/>
<dbReference type="EMBL" id="JBBWWQ010000021">
    <property type="protein sequence ID" value="KAK8914096.1"/>
    <property type="molecule type" value="Genomic_DNA"/>
</dbReference>
<comment type="caution">
    <text evidence="2">The sequence shown here is derived from an EMBL/GenBank/DDBJ whole genome shotgun (WGS) entry which is preliminary data.</text>
</comment>
<gene>
    <name evidence="2" type="ORF">KSP39_PZI023897</name>
</gene>
<name>A0AAP0AT93_9ASPA</name>
<sequence length="191" mass="20809">MSSPEVFPDEAPTSPLKEASSPRGKKRGSSSPPSVEEVVPCNPGIPKDHPHFGKGGRSKDAAGEPMLSWDEGAHRVSVSTRAPSWGARRPPTGHAFALGFGLYGREGAEAYKNMTPLQIGHEGLHAHLRAFELHHMMVRRGFQLSQLLLKAEQQRDLATERAADAERRFGIAERLLNEASGGLVRTNQLSF</sequence>
<reference evidence="2 3" key="1">
    <citation type="journal article" date="2022" name="Nat. Plants">
        <title>Genomes of leafy and leafless Platanthera orchids illuminate the evolution of mycoheterotrophy.</title>
        <authorList>
            <person name="Li M.H."/>
            <person name="Liu K.W."/>
            <person name="Li Z."/>
            <person name="Lu H.C."/>
            <person name="Ye Q.L."/>
            <person name="Zhang D."/>
            <person name="Wang J.Y."/>
            <person name="Li Y.F."/>
            <person name="Zhong Z.M."/>
            <person name="Liu X."/>
            <person name="Yu X."/>
            <person name="Liu D.K."/>
            <person name="Tu X.D."/>
            <person name="Liu B."/>
            <person name="Hao Y."/>
            <person name="Liao X.Y."/>
            <person name="Jiang Y.T."/>
            <person name="Sun W.H."/>
            <person name="Chen J."/>
            <person name="Chen Y.Q."/>
            <person name="Ai Y."/>
            <person name="Zhai J.W."/>
            <person name="Wu S.S."/>
            <person name="Zhou Z."/>
            <person name="Hsiao Y.Y."/>
            <person name="Wu W.L."/>
            <person name="Chen Y.Y."/>
            <person name="Lin Y.F."/>
            <person name="Hsu J.L."/>
            <person name="Li C.Y."/>
            <person name="Wang Z.W."/>
            <person name="Zhao X."/>
            <person name="Zhong W.Y."/>
            <person name="Ma X.K."/>
            <person name="Ma L."/>
            <person name="Huang J."/>
            <person name="Chen G.Z."/>
            <person name="Huang M.Z."/>
            <person name="Huang L."/>
            <person name="Peng D.H."/>
            <person name="Luo Y.B."/>
            <person name="Zou S.Q."/>
            <person name="Chen S.P."/>
            <person name="Lan S."/>
            <person name="Tsai W.C."/>
            <person name="Van de Peer Y."/>
            <person name="Liu Z.J."/>
        </authorList>
    </citation>
    <scope>NUCLEOTIDE SEQUENCE [LARGE SCALE GENOMIC DNA]</scope>
    <source>
        <strain evidence="2">Lor287</strain>
    </source>
</reference>
<evidence type="ECO:0000313" key="3">
    <source>
        <dbReference type="Proteomes" id="UP001418222"/>
    </source>
</evidence>
<feature type="compositionally biased region" description="Basic and acidic residues" evidence="1">
    <location>
        <begin position="46"/>
        <end position="62"/>
    </location>
</feature>
<accession>A0AAP0AT93</accession>
<organism evidence="2 3">
    <name type="scientific">Platanthera zijinensis</name>
    <dbReference type="NCBI Taxonomy" id="2320716"/>
    <lineage>
        <taxon>Eukaryota</taxon>
        <taxon>Viridiplantae</taxon>
        <taxon>Streptophyta</taxon>
        <taxon>Embryophyta</taxon>
        <taxon>Tracheophyta</taxon>
        <taxon>Spermatophyta</taxon>
        <taxon>Magnoliopsida</taxon>
        <taxon>Liliopsida</taxon>
        <taxon>Asparagales</taxon>
        <taxon>Orchidaceae</taxon>
        <taxon>Orchidoideae</taxon>
        <taxon>Orchideae</taxon>
        <taxon>Orchidinae</taxon>
        <taxon>Platanthera</taxon>
    </lineage>
</organism>
<keyword evidence="3" id="KW-1185">Reference proteome</keyword>
<protein>
    <submittedName>
        <fullName evidence="2">Uncharacterized protein</fullName>
    </submittedName>
</protein>
<evidence type="ECO:0000256" key="1">
    <source>
        <dbReference type="SAM" id="MobiDB-lite"/>
    </source>
</evidence>
<feature type="compositionally biased region" description="Low complexity" evidence="1">
    <location>
        <begin position="29"/>
        <end position="40"/>
    </location>
</feature>